<feature type="transmembrane region" description="Helical" evidence="1">
    <location>
        <begin position="135"/>
        <end position="158"/>
    </location>
</feature>
<evidence type="ECO:0000313" key="2">
    <source>
        <dbReference type="EMBL" id="GAA0873447.1"/>
    </source>
</evidence>
<gene>
    <name evidence="2" type="ORF">GCM10009117_25940</name>
</gene>
<dbReference type="EMBL" id="BAAAFG010000016">
    <property type="protein sequence ID" value="GAA0873447.1"/>
    <property type="molecule type" value="Genomic_DNA"/>
</dbReference>
<feature type="transmembrane region" description="Helical" evidence="1">
    <location>
        <begin position="164"/>
        <end position="184"/>
    </location>
</feature>
<keyword evidence="1" id="KW-0812">Transmembrane</keyword>
<accession>A0ABN1MKD5</accession>
<sequence length="247" mass="28343">MWEDFADRFLNLENSFLKTFIAMFIKPEDVIGSYINGTRKRYLTAFSYFAISATIAGLYSWVILNYFPDYMTAGSEFFDTGPEELKEKQIETTSNLVKFMTDYTAVVSFLTIPILALISKVVFWKGKGYNYIEHFVIYLYSYSHIAMITYVCAVFAAFALPPNIYMWVSPVFSLIYLIYHIYILKRLFELSKAEMVLKTLIFFIVGGILLAAVMALIIIILIKIGFYDEIWEAARQQAEAAKAAKGS</sequence>
<comment type="caution">
    <text evidence="2">The sequence shown here is derived from an EMBL/GenBank/DDBJ whole genome shotgun (WGS) entry which is preliminary data.</text>
</comment>
<proteinExistence type="predicted"/>
<evidence type="ECO:0000256" key="1">
    <source>
        <dbReference type="SAM" id="Phobius"/>
    </source>
</evidence>
<dbReference type="Proteomes" id="UP001500507">
    <property type="component" value="Unassembled WGS sequence"/>
</dbReference>
<protein>
    <recommendedName>
        <fullName evidence="4">DUF3667 domain-containing protein</fullName>
    </recommendedName>
</protein>
<name>A0ABN1MKD5_9FLAO</name>
<dbReference type="Pfam" id="PF12412">
    <property type="entry name" value="DUF3667"/>
    <property type="match status" value="1"/>
</dbReference>
<feature type="transmembrane region" description="Helical" evidence="1">
    <location>
        <begin position="196"/>
        <end position="222"/>
    </location>
</feature>
<reference evidence="2 3" key="1">
    <citation type="journal article" date="2019" name="Int. J. Syst. Evol. Microbiol.">
        <title>The Global Catalogue of Microorganisms (GCM) 10K type strain sequencing project: providing services to taxonomists for standard genome sequencing and annotation.</title>
        <authorList>
            <consortium name="The Broad Institute Genomics Platform"/>
            <consortium name="The Broad Institute Genome Sequencing Center for Infectious Disease"/>
            <person name="Wu L."/>
            <person name="Ma J."/>
        </authorList>
    </citation>
    <scope>NUCLEOTIDE SEQUENCE [LARGE SCALE GENOMIC DNA]</scope>
    <source>
        <strain evidence="2 3">JCM 16082</strain>
    </source>
</reference>
<keyword evidence="1" id="KW-1133">Transmembrane helix</keyword>
<evidence type="ECO:0000313" key="3">
    <source>
        <dbReference type="Proteomes" id="UP001500507"/>
    </source>
</evidence>
<keyword evidence="1" id="KW-0472">Membrane</keyword>
<keyword evidence="3" id="KW-1185">Reference proteome</keyword>
<dbReference type="InterPro" id="IPR022134">
    <property type="entry name" value="DUF3667"/>
</dbReference>
<feature type="transmembrane region" description="Helical" evidence="1">
    <location>
        <begin position="42"/>
        <end position="64"/>
    </location>
</feature>
<organism evidence="2 3">
    <name type="scientific">Gangjinia marincola</name>
    <dbReference type="NCBI Taxonomy" id="578463"/>
    <lineage>
        <taxon>Bacteria</taxon>
        <taxon>Pseudomonadati</taxon>
        <taxon>Bacteroidota</taxon>
        <taxon>Flavobacteriia</taxon>
        <taxon>Flavobacteriales</taxon>
        <taxon>Flavobacteriaceae</taxon>
        <taxon>Gangjinia</taxon>
    </lineage>
</organism>
<feature type="transmembrane region" description="Helical" evidence="1">
    <location>
        <begin position="103"/>
        <end position="123"/>
    </location>
</feature>
<evidence type="ECO:0008006" key="4">
    <source>
        <dbReference type="Google" id="ProtNLM"/>
    </source>
</evidence>